<feature type="signal peptide" evidence="1">
    <location>
        <begin position="1"/>
        <end position="22"/>
    </location>
</feature>
<dbReference type="Proteomes" id="UP000503540">
    <property type="component" value="Chromosome"/>
</dbReference>
<dbReference type="InterPro" id="IPR017853">
    <property type="entry name" value="GH"/>
</dbReference>
<dbReference type="EMBL" id="CP046172">
    <property type="protein sequence ID" value="QIS09525.1"/>
    <property type="molecule type" value="Genomic_DNA"/>
</dbReference>
<dbReference type="Gene3D" id="3.20.20.80">
    <property type="entry name" value="Glycosidases"/>
    <property type="match status" value="1"/>
</dbReference>
<gene>
    <name evidence="2" type="ORF">F5544_08115</name>
</gene>
<dbReference type="SUPFAM" id="SSF51445">
    <property type="entry name" value="(Trans)glycosidases"/>
    <property type="match status" value="1"/>
</dbReference>
<dbReference type="AlphaFoldDB" id="A0A6G9Y8D3"/>
<reference evidence="2 3" key="1">
    <citation type="journal article" date="2019" name="ACS Chem. Biol.">
        <title>Identification and Mobilization of a Cryptic Antibiotic Biosynthesis Gene Locus from a Human-Pathogenic Nocardia Isolate.</title>
        <authorList>
            <person name="Herisse M."/>
            <person name="Ishida K."/>
            <person name="Porter J.L."/>
            <person name="Howden B."/>
            <person name="Hertweck C."/>
            <person name="Stinear T.P."/>
            <person name="Pidot S.J."/>
        </authorList>
    </citation>
    <scope>NUCLEOTIDE SEQUENCE [LARGE SCALE GENOMIC DNA]</scope>
    <source>
        <strain evidence="2 3">AUSMDU00012717</strain>
    </source>
</reference>
<evidence type="ECO:0000256" key="1">
    <source>
        <dbReference type="SAM" id="SignalP"/>
    </source>
</evidence>
<evidence type="ECO:0000313" key="2">
    <source>
        <dbReference type="EMBL" id="QIS09525.1"/>
    </source>
</evidence>
<dbReference type="RefSeq" id="WP_167472616.1">
    <property type="nucleotide sequence ID" value="NZ_CP046172.1"/>
</dbReference>
<organism evidence="2 3">
    <name type="scientific">Nocardia arthritidis</name>
    <dbReference type="NCBI Taxonomy" id="228602"/>
    <lineage>
        <taxon>Bacteria</taxon>
        <taxon>Bacillati</taxon>
        <taxon>Actinomycetota</taxon>
        <taxon>Actinomycetes</taxon>
        <taxon>Mycobacteriales</taxon>
        <taxon>Nocardiaceae</taxon>
        <taxon>Nocardia</taxon>
    </lineage>
</organism>
<keyword evidence="3" id="KW-1185">Reference proteome</keyword>
<evidence type="ECO:0000313" key="3">
    <source>
        <dbReference type="Proteomes" id="UP000503540"/>
    </source>
</evidence>
<proteinExistence type="predicted"/>
<sequence length="376" mass="41135">MTRFAVRSIVATLALIALAVPACGDRRPDSGTDHSVTVRATADGFRLRDKLWWPSGFDAPQLGTNWSLNYGCGAQVDLDAYFGRLPPDALTRFNVFQALAVDKTTNALDFRALDAVFRAAERHRQLVVAVLAPQDGGCDDQQFKQRQWYADGWTRADPQPGRAVMSFRDWVGTAVARWHDVPVLAGWELVGEPETSVCTNGACDLVHRTCPPDAAGVLRRFIDDAGAIIRAKDPGRLIFAGFTGGGQCGTAGDDYRFVGASPHLDVLDYHDYSPNLETLPGDAHDGLAVRLRQARELGKPLLLAEVGMRAGSCRSLLDRRRALETKLVTDRDAGVDGALIWAYVPDPRLDECSLDVGPDDPLWSLVDQLITVRTIR</sequence>
<accession>A0A6G9Y8D3</accession>
<dbReference type="KEGG" id="nah:F5544_08115"/>
<feature type="chain" id="PRO_5038555640" evidence="1">
    <location>
        <begin position="23"/>
        <end position="376"/>
    </location>
</feature>
<keyword evidence="1" id="KW-0732">Signal</keyword>
<name>A0A6G9Y8D3_9NOCA</name>
<protein>
    <submittedName>
        <fullName evidence="2">Beta-mannosidase</fullName>
    </submittedName>
</protein>